<dbReference type="Gene3D" id="1.20.1560.10">
    <property type="entry name" value="ABC transporter type 1, transmembrane domain"/>
    <property type="match status" value="1"/>
</dbReference>
<dbReference type="AlphaFoldDB" id="A0A9D2NDT8"/>
<evidence type="ECO:0000256" key="3">
    <source>
        <dbReference type="ARBA" id="ARBA00022741"/>
    </source>
</evidence>
<evidence type="ECO:0000256" key="5">
    <source>
        <dbReference type="ARBA" id="ARBA00022989"/>
    </source>
</evidence>
<dbReference type="InterPro" id="IPR003439">
    <property type="entry name" value="ABC_transporter-like_ATP-bd"/>
</dbReference>
<dbReference type="SMART" id="SM00382">
    <property type="entry name" value="AAA"/>
    <property type="match status" value="1"/>
</dbReference>
<keyword evidence="3" id="KW-0547">Nucleotide-binding</keyword>
<dbReference type="GO" id="GO:0016887">
    <property type="term" value="F:ATP hydrolysis activity"/>
    <property type="evidence" value="ECO:0007669"/>
    <property type="project" value="InterPro"/>
</dbReference>
<dbReference type="Gene3D" id="3.40.50.300">
    <property type="entry name" value="P-loop containing nucleotide triphosphate hydrolases"/>
    <property type="match status" value="1"/>
</dbReference>
<dbReference type="EMBL" id="DWWS01000027">
    <property type="protein sequence ID" value="HJC23621.1"/>
    <property type="molecule type" value="Genomic_DNA"/>
</dbReference>
<evidence type="ECO:0000256" key="7">
    <source>
        <dbReference type="SAM" id="Phobius"/>
    </source>
</evidence>
<keyword evidence="2 7" id="KW-0812">Transmembrane</keyword>
<dbReference type="Pfam" id="PF00664">
    <property type="entry name" value="ABC_membrane"/>
    <property type="match status" value="1"/>
</dbReference>
<dbReference type="SUPFAM" id="SSF52540">
    <property type="entry name" value="P-loop containing nucleoside triphosphate hydrolases"/>
    <property type="match status" value="1"/>
</dbReference>
<sequence>MNQYHRKNRACYAGALICILISTLFAVGLQFFKGAVLDYAVAGQQRETYRSAAFLILFILCEVLFYFFYRRFGAGYAVGCTKGLKHDIFAGILRKNYVDYKTRQQGEYISIYNNEADMIRSRRFEMLPLLWEILFKIILVSAALFLLDWRIALITITLLTTPLYIPKLIEKTLQRVQGEYLSALEQNLAKVNDWLSGFEIIKNFSVERKILTLFDEENDTSMEKLLKDKQLGAVSQLITALISYLSYFIVLACAAWLVLNGAFSAGDFFVAIGMIDQLSYPLISLAEIIRQLVAIQPACRAMEKFVEPAGEQRKSVLSGVDYDISFQNVTFGYDAQHPVLKDFSFRIQKGGRCLLQGPSGCGKTTAVNLLLRYYNVSNGSITVDDTPIEQYDSVYDCMTVVRQEAVLFHDTLRSNLTMYRDIPDKRLLDMLNKLGLEKFSSKASLDAVISENGANLSGGEKKRICLARALLRDTEVLILDEPLANLDDKTAGKIEDLLLSITGKTMIVVSHQFTESKVGAFDQVLRFAGGS</sequence>
<evidence type="ECO:0000256" key="2">
    <source>
        <dbReference type="ARBA" id="ARBA00022692"/>
    </source>
</evidence>
<comment type="caution">
    <text evidence="10">The sequence shown here is derived from an EMBL/GenBank/DDBJ whole genome shotgun (WGS) entry which is preliminary data.</text>
</comment>
<evidence type="ECO:0000256" key="6">
    <source>
        <dbReference type="ARBA" id="ARBA00023136"/>
    </source>
</evidence>
<dbReference type="CDD" id="cd03228">
    <property type="entry name" value="ABCC_MRP_Like"/>
    <property type="match status" value="1"/>
</dbReference>
<dbReference type="PANTHER" id="PTHR24221:SF654">
    <property type="entry name" value="ATP-BINDING CASSETTE SUB-FAMILY B MEMBER 6"/>
    <property type="match status" value="1"/>
</dbReference>
<reference evidence="10" key="1">
    <citation type="journal article" date="2021" name="PeerJ">
        <title>Extensive microbial diversity within the chicken gut microbiome revealed by metagenomics and culture.</title>
        <authorList>
            <person name="Gilroy R."/>
            <person name="Ravi A."/>
            <person name="Getino M."/>
            <person name="Pursley I."/>
            <person name="Horton D.L."/>
            <person name="Alikhan N.F."/>
            <person name="Baker D."/>
            <person name="Gharbi K."/>
            <person name="Hall N."/>
            <person name="Watson M."/>
            <person name="Adriaenssens E.M."/>
            <person name="Foster-Nyarko E."/>
            <person name="Jarju S."/>
            <person name="Secka A."/>
            <person name="Antonio M."/>
            <person name="Oren A."/>
            <person name="Chaudhuri R.R."/>
            <person name="La Ragione R."/>
            <person name="Hildebrand F."/>
            <person name="Pallen M.J."/>
        </authorList>
    </citation>
    <scope>NUCLEOTIDE SEQUENCE</scope>
    <source>
        <strain evidence="10">USAMLcec2-132</strain>
    </source>
</reference>
<name>A0A9D2NDT8_9FIRM</name>
<gene>
    <name evidence="10" type="ORF">H9761_07960</name>
</gene>
<evidence type="ECO:0000259" key="9">
    <source>
        <dbReference type="PROSITE" id="PS50929"/>
    </source>
</evidence>
<dbReference type="InterPro" id="IPR039421">
    <property type="entry name" value="Type_1_exporter"/>
</dbReference>
<keyword evidence="4 10" id="KW-0067">ATP-binding</keyword>
<feature type="transmembrane region" description="Helical" evidence="7">
    <location>
        <begin position="151"/>
        <end position="169"/>
    </location>
</feature>
<evidence type="ECO:0000256" key="1">
    <source>
        <dbReference type="ARBA" id="ARBA00004651"/>
    </source>
</evidence>
<dbReference type="InterPro" id="IPR003593">
    <property type="entry name" value="AAA+_ATPase"/>
</dbReference>
<dbReference type="Proteomes" id="UP000823891">
    <property type="component" value="Unassembled WGS sequence"/>
</dbReference>
<proteinExistence type="predicted"/>
<protein>
    <submittedName>
        <fullName evidence="10">ABC transporter ATP-binding protein/permease</fullName>
    </submittedName>
</protein>
<dbReference type="InterPro" id="IPR017871">
    <property type="entry name" value="ABC_transporter-like_CS"/>
</dbReference>
<dbReference type="PROSITE" id="PS00211">
    <property type="entry name" value="ABC_TRANSPORTER_1"/>
    <property type="match status" value="1"/>
</dbReference>
<dbReference type="GO" id="GO:0034040">
    <property type="term" value="F:ATPase-coupled lipid transmembrane transporter activity"/>
    <property type="evidence" value="ECO:0007669"/>
    <property type="project" value="TreeGrafter"/>
</dbReference>
<dbReference type="GO" id="GO:0140359">
    <property type="term" value="F:ABC-type transporter activity"/>
    <property type="evidence" value="ECO:0007669"/>
    <property type="project" value="InterPro"/>
</dbReference>
<comment type="subcellular location">
    <subcellularLocation>
        <location evidence="1">Cell membrane</location>
        <topology evidence="1">Multi-pass membrane protein</topology>
    </subcellularLocation>
</comment>
<accession>A0A9D2NDT8</accession>
<organism evidence="10 11">
    <name type="scientific">Candidatus Eisenbergiella merdavium</name>
    <dbReference type="NCBI Taxonomy" id="2838551"/>
    <lineage>
        <taxon>Bacteria</taxon>
        <taxon>Bacillati</taxon>
        <taxon>Bacillota</taxon>
        <taxon>Clostridia</taxon>
        <taxon>Lachnospirales</taxon>
        <taxon>Lachnospiraceae</taxon>
        <taxon>Eisenbergiella</taxon>
    </lineage>
</organism>
<dbReference type="PROSITE" id="PS50893">
    <property type="entry name" value="ABC_TRANSPORTER_2"/>
    <property type="match status" value="1"/>
</dbReference>
<feature type="transmembrane region" description="Helical" evidence="7">
    <location>
        <begin position="127"/>
        <end position="145"/>
    </location>
</feature>
<evidence type="ECO:0000313" key="10">
    <source>
        <dbReference type="EMBL" id="HJC23621.1"/>
    </source>
</evidence>
<dbReference type="InterPro" id="IPR027417">
    <property type="entry name" value="P-loop_NTPase"/>
</dbReference>
<evidence type="ECO:0000259" key="8">
    <source>
        <dbReference type="PROSITE" id="PS50893"/>
    </source>
</evidence>
<dbReference type="SUPFAM" id="SSF90123">
    <property type="entry name" value="ABC transporter transmembrane region"/>
    <property type="match status" value="1"/>
</dbReference>
<keyword evidence="6 7" id="KW-0472">Membrane</keyword>
<dbReference type="GO" id="GO:0005524">
    <property type="term" value="F:ATP binding"/>
    <property type="evidence" value="ECO:0007669"/>
    <property type="project" value="UniProtKB-KW"/>
</dbReference>
<feature type="transmembrane region" description="Helical" evidence="7">
    <location>
        <begin position="12"/>
        <end position="32"/>
    </location>
</feature>
<dbReference type="InterPro" id="IPR036640">
    <property type="entry name" value="ABC1_TM_sf"/>
</dbReference>
<evidence type="ECO:0000256" key="4">
    <source>
        <dbReference type="ARBA" id="ARBA00022840"/>
    </source>
</evidence>
<feature type="domain" description="ABC transporter" evidence="8">
    <location>
        <begin position="324"/>
        <end position="531"/>
    </location>
</feature>
<dbReference type="CDD" id="cd07346">
    <property type="entry name" value="ABC_6TM_exporters"/>
    <property type="match status" value="1"/>
</dbReference>
<dbReference type="Pfam" id="PF00005">
    <property type="entry name" value="ABC_tran"/>
    <property type="match status" value="1"/>
</dbReference>
<dbReference type="PANTHER" id="PTHR24221">
    <property type="entry name" value="ATP-BINDING CASSETTE SUB-FAMILY B"/>
    <property type="match status" value="1"/>
</dbReference>
<keyword evidence="5 7" id="KW-1133">Transmembrane helix</keyword>
<dbReference type="InterPro" id="IPR011527">
    <property type="entry name" value="ABC1_TM_dom"/>
</dbReference>
<feature type="transmembrane region" description="Helical" evidence="7">
    <location>
        <begin position="52"/>
        <end position="69"/>
    </location>
</feature>
<feature type="transmembrane region" description="Helical" evidence="7">
    <location>
        <begin position="237"/>
        <end position="259"/>
    </location>
</feature>
<feature type="domain" description="ABC transmembrane type-1" evidence="9">
    <location>
        <begin position="13"/>
        <end position="294"/>
    </location>
</feature>
<dbReference type="PROSITE" id="PS50929">
    <property type="entry name" value="ABC_TM1F"/>
    <property type="match status" value="1"/>
</dbReference>
<dbReference type="GO" id="GO:0005886">
    <property type="term" value="C:plasma membrane"/>
    <property type="evidence" value="ECO:0007669"/>
    <property type="project" value="UniProtKB-SubCell"/>
</dbReference>
<evidence type="ECO:0000313" key="11">
    <source>
        <dbReference type="Proteomes" id="UP000823891"/>
    </source>
</evidence>
<reference evidence="10" key="2">
    <citation type="submission" date="2021-04" db="EMBL/GenBank/DDBJ databases">
        <authorList>
            <person name="Gilroy R."/>
        </authorList>
    </citation>
    <scope>NUCLEOTIDE SEQUENCE</scope>
    <source>
        <strain evidence="10">USAMLcec2-132</strain>
    </source>
</reference>